<protein>
    <recommendedName>
        <fullName evidence="1">Copper-binding protein MbnP-like domain-containing protein</fullName>
    </recommendedName>
</protein>
<sequence length="287" mass="31288">MKFLKFTAILSLTIFLWSCDNDDSPSPEETGSFQVYFDNKVGSNEVNLTAPGDKNYQYETANGEKFNVSMLGYYVSKIVLEGPNGEYYADEMDASAADSKGYYHVMEGESATANIQIENVPAGTYDRVTFTIGVEEDGVQEGAAGGVLDPANGGWFWNWNAGYIGFAIEGTAENSQQEYVDWGNGASTEEKTFALHVGGWKDVADNENFVNNVRTVTLDFGTTVTVGDGLSPMAHVVTDVLKMFDATNIDFNTTYSVHAPKAGAPFANVLEQIFVVHHVHQSTSSHD</sequence>
<dbReference type="Pfam" id="PF20243">
    <property type="entry name" value="MbnP"/>
    <property type="match status" value="1"/>
</dbReference>
<dbReference type="Proteomes" id="UP000199437">
    <property type="component" value="Unassembled WGS sequence"/>
</dbReference>
<organism evidence="2 3">
    <name type="scientific">Roseivirga pacifica</name>
    <dbReference type="NCBI Taxonomy" id="1267423"/>
    <lineage>
        <taxon>Bacteria</taxon>
        <taxon>Pseudomonadati</taxon>
        <taxon>Bacteroidota</taxon>
        <taxon>Cytophagia</taxon>
        <taxon>Cytophagales</taxon>
        <taxon>Roseivirgaceae</taxon>
        <taxon>Roseivirga</taxon>
    </lineage>
</organism>
<accession>A0A1I0Q4H7</accession>
<evidence type="ECO:0000259" key="1">
    <source>
        <dbReference type="Pfam" id="PF20243"/>
    </source>
</evidence>
<keyword evidence="3" id="KW-1185">Reference proteome</keyword>
<evidence type="ECO:0000313" key="3">
    <source>
        <dbReference type="Proteomes" id="UP000199437"/>
    </source>
</evidence>
<proteinExistence type="predicted"/>
<dbReference type="GeneID" id="99986722"/>
<evidence type="ECO:0000313" key="2">
    <source>
        <dbReference type="EMBL" id="SEW21875.1"/>
    </source>
</evidence>
<reference evidence="3" key="1">
    <citation type="submission" date="2016-10" db="EMBL/GenBank/DDBJ databases">
        <authorList>
            <person name="Varghese N."/>
            <person name="Submissions S."/>
        </authorList>
    </citation>
    <scope>NUCLEOTIDE SEQUENCE [LARGE SCALE GENOMIC DNA]</scope>
    <source>
        <strain evidence="3">CGMCC 1.12402</strain>
    </source>
</reference>
<dbReference type="AlphaFoldDB" id="A0A1I0Q4H7"/>
<name>A0A1I0Q4H7_9BACT</name>
<dbReference type="EMBL" id="FOIR01000002">
    <property type="protein sequence ID" value="SEW21875.1"/>
    <property type="molecule type" value="Genomic_DNA"/>
</dbReference>
<gene>
    <name evidence="2" type="ORF">SAMN05216290_2008</name>
</gene>
<dbReference type="InterPro" id="IPR046863">
    <property type="entry name" value="MbnP-like_dom"/>
</dbReference>
<dbReference type="RefSeq" id="WP_090258450.1">
    <property type="nucleotide sequence ID" value="NZ_FOIR01000002.1"/>
</dbReference>
<dbReference type="OrthoDB" id="1422031at2"/>
<dbReference type="STRING" id="1267423.SAMN05216290_2008"/>
<feature type="domain" description="Copper-binding protein MbnP-like" evidence="1">
    <location>
        <begin position="30"/>
        <end position="258"/>
    </location>
</feature>